<keyword evidence="3 7" id="KW-0560">Oxidoreductase</keyword>
<evidence type="ECO:0000256" key="5">
    <source>
        <dbReference type="ARBA" id="ARBA00023014"/>
    </source>
</evidence>
<comment type="function">
    <text evidence="7">Converts 2C-methyl-D-erythritol 2,4-cyclodiphosphate (ME-2,4cPP) into 1-hydroxy-2-methyl-2-(E)-butenyl 4-diphosphate.</text>
</comment>
<dbReference type="EMBL" id="FNOP01000001">
    <property type="protein sequence ID" value="SDW38617.1"/>
    <property type="molecule type" value="Genomic_DNA"/>
</dbReference>
<evidence type="ECO:0000256" key="7">
    <source>
        <dbReference type="HAMAP-Rule" id="MF_00159"/>
    </source>
</evidence>
<dbReference type="GeneID" id="78335068"/>
<dbReference type="NCBIfam" id="NF001540">
    <property type="entry name" value="PRK00366.1"/>
    <property type="match status" value="1"/>
</dbReference>
<dbReference type="Proteomes" id="UP000182379">
    <property type="component" value="Unassembled WGS sequence"/>
</dbReference>
<evidence type="ECO:0000256" key="2">
    <source>
        <dbReference type="ARBA" id="ARBA00022723"/>
    </source>
</evidence>
<dbReference type="Gene3D" id="3.20.20.20">
    <property type="entry name" value="Dihydropteroate synthase-like"/>
    <property type="match status" value="1"/>
</dbReference>
<evidence type="ECO:0000256" key="4">
    <source>
        <dbReference type="ARBA" id="ARBA00023004"/>
    </source>
</evidence>
<comment type="catalytic activity">
    <reaction evidence="7">
        <text>(2E)-4-hydroxy-3-methylbut-2-enyl diphosphate + oxidized [flavodoxin] + H2O + 2 H(+) = 2-C-methyl-D-erythritol 2,4-cyclic diphosphate + reduced [flavodoxin]</text>
        <dbReference type="Rhea" id="RHEA:43604"/>
        <dbReference type="Rhea" id="RHEA-COMP:10622"/>
        <dbReference type="Rhea" id="RHEA-COMP:10623"/>
        <dbReference type="ChEBI" id="CHEBI:15377"/>
        <dbReference type="ChEBI" id="CHEBI:15378"/>
        <dbReference type="ChEBI" id="CHEBI:57618"/>
        <dbReference type="ChEBI" id="CHEBI:58210"/>
        <dbReference type="ChEBI" id="CHEBI:58483"/>
        <dbReference type="ChEBI" id="CHEBI:128753"/>
        <dbReference type="EC" id="1.17.7.3"/>
    </reaction>
</comment>
<dbReference type="GO" id="GO:0016114">
    <property type="term" value="P:terpenoid biosynthetic process"/>
    <property type="evidence" value="ECO:0007669"/>
    <property type="project" value="InterPro"/>
</dbReference>
<evidence type="ECO:0000256" key="3">
    <source>
        <dbReference type="ARBA" id="ARBA00023002"/>
    </source>
</evidence>
<dbReference type="OMA" id="PTCGRTQ"/>
<dbReference type="GO" id="GO:0019288">
    <property type="term" value="P:isopentenyl diphosphate biosynthetic process, methylerythritol 4-phosphate pathway"/>
    <property type="evidence" value="ECO:0007669"/>
    <property type="project" value="UniProtKB-UniRule"/>
</dbReference>
<dbReference type="Pfam" id="PF26540">
    <property type="entry name" value="GcpE_C"/>
    <property type="match status" value="1"/>
</dbReference>
<accession>A0A1H2T491</accession>
<feature type="domain" description="IspG TIM-barrel" evidence="8">
    <location>
        <begin position="7"/>
        <end position="245"/>
    </location>
</feature>
<evidence type="ECO:0000256" key="6">
    <source>
        <dbReference type="ARBA" id="ARBA00023229"/>
    </source>
</evidence>
<dbReference type="Gene3D" id="3.30.413.10">
    <property type="entry name" value="Sulfite Reductase Hemoprotein, domain 1"/>
    <property type="match status" value="1"/>
</dbReference>
<dbReference type="NCBIfam" id="TIGR00612">
    <property type="entry name" value="ispG_gcpE"/>
    <property type="match status" value="1"/>
</dbReference>
<dbReference type="GO" id="GO:0141197">
    <property type="term" value="F:4-hydroxy-3-methylbut-2-enyl-diphosphate synthase activity (flavodoxin)"/>
    <property type="evidence" value="ECO:0007669"/>
    <property type="project" value="UniProtKB-EC"/>
</dbReference>
<feature type="binding site" evidence="7">
    <location>
        <position position="267"/>
    </location>
    <ligand>
        <name>[4Fe-4S] cluster</name>
        <dbReference type="ChEBI" id="CHEBI:49883"/>
    </ligand>
</feature>
<protein>
    <recommendedName>
        <fullName evidence="7">4-hydroxy-3-methylbut-2-en-1-yl diphosphate synthase (flavodoxin)</fullName>
        <ecNumber evidence="7">1.17.7.3</ecNumber>
    </recommendedName>
    <alternativeName>
        <fullName evidence="7">1-hydroxy-2-methyl-2-(E)-butenyl 4-diphosphate synthase</fullName>
    </alternativeName>
</protein>
<keyword evidence="4 7" id="KW-0408">Iron</keyword>
<dbReference type="Pfam" id="PF04551">
    <property type="entry name" value="GcpE"/>
    <property type="match status" value="1"/>
</dbReference>
<reference evidence="10 11" key="1">
    <citation type="submission" date="2016-10" db="EMBL/GenBank/DDBJ databases">
        <authorList>
            <person name="Varghese N."/>
            <person name="Submissions S."/>
        </authorList>
    </citation>
    <scope>NUCLEOTIDE SEQUENCE [LARGE SCALE GENOMIC DNA]</scope>
    <source>
        <strain evidence="10 11">WCC6</strain>
    </source>
</reference>
<comment type="caution">
    <text evidence="10">The sequence shown here is derived from an EMBL/GenBank/DDBJ whole genome shotgun (WGS) entry which is preliminary data.</text>
</comment>
<dbReference type="SUPFAM" id="SSF51604">
    <property type="entry name" value="Enolase C-terminal domain-like"/>
    <property type="match status" value="1"/>
</dbReference>
<feature type="binding site" evidence="7">
    <location>
        <position position="306"/>
    </location>
    <ligand>
        <name>[4Fe-4S] cluster</name>
        <dbReference type="ChEBI" id="CHEBI:49883"/>
    </ligand>
</feature>
<comment type="cofactor">
    <cofactor evidence="7">
        <name>[4Fe-4S] cluster</name>
        <dbReference type="ChEBI" id="CHEBI:49883"/>
    </cofactor>
    <text evidence="7">Binds 1 [4Fe-4S] cluster.</text>
</comment>
<dbReference type="InterPro" id="IPR058578">
    <property type="entry name" value="IspG_TIM"/>
</dbReference>
<keyword evidence="5 7" id="KW-0411">Iron-sulfur</keyword>
<dbReference type="InterPro" id="IPR016425">
    <property type="entry name" value="IspG_bac"/>
</dbReference>
<feature type="binding site" evidence="7">
    <location>
        <position position="299"/>
    </location>
    <ligand>
        <name>[4Fe-4S] cluster</name>
        <dbReference type="ChEBI" id="CHEBI:49883"/>
    </ligand>
</feature>
<evidence type="ECO:0000259" key="9">
    <source>
        <dbReference type="Pfam" id="PF26540"/>
    </source>
</evidence>
<comment type="similarity">
    <text evidence="7">Belongs to the IspG family.</text>
</comment>
<dbReference type="AlphaFoldDB" id="A0A1H2T491"/>
<dbReference type="RefSeq" id="WP_012938718.1">
    <property type="nucleotide sequence ID" value="NZ_CAMEFB010000006.1"/>
</dbReference>
<gene>
    <name evidence="7" type="primary">ispG</name>
    <name evidence="10" type="ORF">SAMN05216495_101113</name>
</gene>
<dbReference type="FunFam" id="3.20.20.20:FF:000001">
    <property type="entry name" value="4-hydroxy-3-methylbut-2-en-1-yl diphosphate synthase (flavodoxin)"/>
    <property type="match status" value="1"/>
</dbReference>
<dbReference type="HAMAP" id="MF_00159">
    <property type="entry name" value="IspG"/>
    <property type="match status" value="1"/>
</dbReference>
<dbReference type="UniPathway" id="UPA00056">
    <property type="reaction ID" value="UER00096"/>
</dbReference>
<dbReference type="InterPro" id="IPR045854">
    <property type="entry name" value="NO2/SO3_Rdtase_4Fe4S_sf"/>
</dbReference>
<dbReference type="GO" id="GO:0051539">
    <property type="term" value="F:4 iron, 4 sulfur cluster binding"/>
    <property type="evidence" value="ECO:0007669"/>
    <property type="project" value="UniProtKB-UniRule"/>
</dbReference>
<keyword evidence="2 7" id="KW-0479">Metal-binding</keyword>
<evidence type="ECO:0000259" key="8">
    <source>
        <dbReference type="Pfam" id="PF04551"/>
    </source>
</evidence>
<keyword evidence="6 7" id="KW-0414">Isoprene biosynthesis</keyword>
<dbReference type="PANTHER" id="PTHR30454">
    <property type="entry name" value="4-HYDROXY-3-METHYLBUT-2-EN-1-YL DIPHOSPHATE SYNTHASE"/>
    <property type="match status" value="1"/>
</dbReference>
<feature type="binding site" evidence="7">
    <location>
        <position position="264"/>
    </location>
    <ligand>
        <name>[4Fe-4S] cluster</name>
        <dbReference type="ChEBI" id="CHEBI:49883"/>
    </ligand>
</feature>
<dbReference type="PANTHER" id="PTHR30454:SF0">
    <property type="entry name" value="4-HYDROXY-3-METHYLBUT-2-EN-1-YL DIPHOSPHATE SYNTHASE (FERREDOXIN), CHLOROPLASTIC"/>
    <property type="match status" value="1"/>
</dbReference>
<dbReference type="GO" id="GO:0005506">
    <property type="term" value="F:iron ion binding"/>
    <property type="evidence" value="ECO:0007669"/>
    <property type="project" value="InterPro"/>
</dbReference>
<dbReference type="FunFam" id="3.30.413.10:FF:000005">
    <property type="entry name" value="4-hydroxy-3-methylbut-2-en-1-yl diphosphate synthase (flavodoxin)"/>
    <property type="match status" value="1"/>
</dbReference>
<dbReference type="SUPFAM" id="SSF56014">
    <property type="entry name" value="Nitrite and sulphite reductase 4Fe-4S domain-like"/>
    <property type="match status" value="1"/>
</dbReference>
<keyword evidence="1 7" id="KW-0004">4Fe-4S</keyword>
<organism evidence="10 11">
    <name type="scientific">Acidaminococcus fermentans</name>
    <dbReference type="NCBI Taxonomy" id="905"/>
    <lineage>
        <taxon>Bacteria</taxon>
        <taxon>Bacillati</taxon>
        <taxon>Bacillota</taxon>
        <taxon>Negativicutes</taxon>
        <taxon>Acidaminococcales</taxon>
        <taxon>Acidaminococcaceae</taxon>
        <taxon>Acidaminococcus</taxon>
    </lineage>
</organism>
<evidence type="ECO:0000313" key="11">
    <source>
        <dbReference type="Proteomes" id="UP000182379"/>
    </source>
</evidence>
<sequence length="355" mass="38519">MERRKSRTIAIGQVTIGGENPVAVQSMTNTKTENIPATVDQIHRLTDRGCEIIRCAVPTLEAAQALKEIRKQIAIPLVADIHFDYRLALAALESGVDALRLNPGNIGGRDRVEKVVEAARQRQVPIRIGVNAGSLPKDLLEKYGHPTAEALVEAAWRHIHILEEMDYNNIVISLKAHDVPLTLAAYRLMARECDYPLHVGITEAGTIRSGLIKSAVGIGTLLAEGIGDTIRVSLTGDPLAEIDAGFEILKSLGLRQHGPTLVSCPTCGRTCWSLEKVAKEVEARLAEIPEPITVAVMGCVVNGPGEAREADVGIAGGKGEGLLFRKGQILRKVPEARLVEELFEEIQKITDERKL</sequence>
<evidence type="ECO:0000313" key="10">
    <source>
        <dbReference type="EMBL" id="SDW38617.1"/>
    </source>
</evidence>
<dbReference type="InterPro" id="IPR011005">
    <property type="entry name" value="Dihydropteroate_synth-like_sf"/>
</dbReference>
<dbReference type="PIRSF" id="PIRSF004640">
    <property type="entry name" value="IspG"/>
    <property type="match status" value="1"/>
</dbReference>
<dbReference type="InterPro" id="IPR036849">
    <property type="entry name" value="Enolase-like_C_sf"/>
</dbReference>
<dbReference type="InterPro" id="IPR058579">
    <property type="entry name" value="IspG_C"/>
</dbReference>
<comment type="pathway">
    <text evidence="7">Isoprenoid biosynthesis; isopentenyl diphosphate biosynthesis via DXP pathway; isopentenyl diphosphate from 1-deoxy-D-xylulose 5-phosphate: step 5/6.</text>
</comment>
<feature type="domain" description="IspG C-terminal" evidence="9">
    <location>
        <begin position="261"/>
        <end position="348"/>
    </location>
</feature>
<dbReference type="GO" id="GO:0046429">
    <property type="term" value="F:4-hydroxy-3-methylbut-2-en-1-yl diphosphate synthase activity (ferredoxin)"/>
    <property type="evidence" value="ECO:0007669"/>
    <property type="project" value="UniProtKB-UniRule"/>
</dbReference>
<evidence type="ECO:0000256" key="1">
    <source>
        <dbReference type="ARBA" id="ARBA00022485"/>
    </source>
</evidence>
<name>A0A1H2T491_ACIFE</name>
<proteinExistence type="inferred from homology"/>
<dbReference type="EC" id="1.17.7.3" evidence="7"/>
<dbReference type="InterPro" id="IPR004588">
    <property type="entry name" value="IspG_bac-typ"/>
</dbReference>